<reference evidence="1 2" key="1">
    <citation type="submission" date="2024-03" db="EMBL/GenBank/DDBJ databases">
        <title>Human intestinal bacterial collection.</title>
        <authorList>
            <person name="Pauvert C."/>
            <person name="Hitch T.C.A."/>
            <person name="Clavel T."/>
        </authorList>
    </citation>
    <scope>NUCLEOTIDE SEQUENCE [LARGE SCALE GENOMIC DNA]</scope>
    <source>
        <strain evidence="1 2">CLA-JM-H11</strain>
    </source>
</reference>
<dbReference type="EMBL" id="JBBMFA010000116">
    <property type="protein sequence ID" value="MEQ2521843.1"/>
    <property type="molecule type" value="Genomic_DNA"/>
</dbReference>
<evidence type="ECO:0000313" key="2">
    <source>
        <dbReference type="Proteomes" id="UP001477672"/>
    </source>
</evidence>
<accession>A0ABV1GJM2</accession>
<proteinExistence type="predicted"/>
<gene>
    <name evidence="1" type="ORF">WMO24_15605</name>
</gene>
<organism evidence="1 2">
    <name type="scientific">Ruthenibacterium intestinale</name>
    <dbReference type="NCBI Taxonomy" id="3133163"/>
    <lineage>
        <taxon>Bacteria</taxon>
        <taxon>Bacillati</taxon>
        <taxon>Bacillota</taxon>
        <taxon>Clostridia</taxon>
        <taxon>Eubacteriales</taxon>
        <taxon>Oscillospiraceae</taxon>
        <taxon>Ruthenibacterium</taxon>
    </lineage>
</organism>
<dbReference type="RefSeq" id="WP_349217319.1">
    <property type="nucleotide sequence ID" value="NZ_JBBMFA010000116.1"/>
</dbReference>
<name>A0ABV1GJM2_9FIRM</name>
<protein>
    <submittedName>
        <fullName evidence="1">Uncharacterized protein</fullName>
    </submittedName>
</protein>
<keyword evidence="2" id="KW-1185">Reference proteome</keyword>
<dbReference type="Proteomes" id="UP001477672">
    <property type="component" value="Unassembled WGS sequence"/>
</dbReference>
<comment type="caution">
    <text evidence="1">The sequence shown here is derived from an EMBL/GenBank/DDBJ whole genome shotgun (WGS) entry which is preliminary data.</text>
</comment>
<sequence length="112" mass="12387">MEERELRRKMQAGELASNNGTVMRTLALAGNDFKYLKLKSLLLALAGTMDKAALCSSINYLADSGYLQVRTIDDAHLPASVSDMELEDLEVKLTPKGTQLQRCVKKDPLVDM</sequence>
<evidence type="ECO:0000313" key="1">
    <source>
        <dbReference type="EMBL" id="MEQ2521843.1"/>
    </source>
</evidence>